<dbReference type="GO" id="GO:0005737">
    <property type="term" value="C:cytoplasm"/>
    <property type="evidence" value="ECO:0007669"/>
    <property type="project" value="TreeGrafter"/>
</dbReference>
<name>A0A913ZQ71_PATMI</name>
<feature type="domain" description="LRAT" evidence="5">
    <location>
        <begin position="372"/>
        <end position="503"/>
    </location>
</feature>
<comment type="similarity">
    <text evidence="1">Belongs to the H-rev107 family.</text>
</comment>
<evidence type="ECO:0000259" key="5">
    <source>
        <dbReference type="PROSITE" id="PS51934"/>
    </source>
</evidence>
<keyword evidence="4" id="KW-0443">Lipid metabolism</keyword>
<keyword evidence="3" id="KW-0378">Hydrolase</keyword>
<dbReference type="GO" id="GO:0008970">
    <property type="term" value="F:phospholipase A1 activity"/>
    <property type="evidence" value="ECO:0007669"/>
    <property type="project" value="TreeGrafter"/>
</dbReference>
<evidence type="ECO:0000256" key="1">
    <source>
        <dbReference type="ARBA" id="ARBA00007824"/>
    </source>
</evidence>
<dbReference type="InterPro" id="IPR051496">
    <property type="entry name" value="H-rev107_PLA/AT"/>
</dbReference>
<dbReference type="GO" id="GO:0004623">
    <property type="term" value="F:phospholipase A2 activity"/>
    <property type="evidence" value="ECO:0007669"/>
    <property type="project" value="TreeGrafter"/>
</dbReference>
<accession>A0A913ZQ71</accession>
<dbReference type="PANTHER" id="PTHR13943:SF77">
    <property type="entry name" value="LRAT DOMAIN-CONTAINING PROTEIN"/>
    <property type="match status" value="1"/>
</dbReference>
<sequence>MAESTGSRRTIDDDFWVTKPTDCQTSDNNLGGVSVWCDGDDIFRFLDNVCEGDRLELDNDKLPYLHSWAICKSISKWNPFPWYAVQFFNDDEWGTYSTRNTFLNVAFPPSKDVTAIVVTPIFTFLFKTGGKVRINNFTDTCKDWSPPLGERRIRKEITYQLKELHEIHASLEVYVCRNRFIDSEDFVNYCRYGYCKDNNYRRVSEWYSKDNIDIEGFFQEFRVGDRLEFRYSSPYQRWGIYIGQWGNDLKQVVLFDPGDSAMTSSGIGSSARPKPELWVKSIWIHVVIEGRQVRINNKGDLRWSTLDGENILEEISSQLPGKTRRHACKVLFKDSEDFVNYCRYDDWRINFGLVCEWCPPDPSPRLHVGDRLEFSRTLPYAHWGIYVGDWEGKHHQVVHFAPAADGNAKLFSKNKSFSLESSAKDKPELCVDDIWEVSGNDKVKINNDRDHFWPPLVRTDILDKMKHQLDSQSDGNKPVYRLFSNNCEHFVNYCRYGKHHSDQVNRISWMFDQFVAYLTK</sequence>
<protein>
    <recommendedName>
        <fullName evidence="5">LRAT domain-containing protein</fullName>
    </recommendedName>
</protein>
<dbReference type="AlphaFoldDB" id="A0A913ZQ71"/>
<evidence type="ECO:0000256" key="4">
    <source>
        <dbReference type="ARBA" id="ARBA00023098"/>
    </source>
</evidence>
<dbReference type="Proteomes" id="UP000887568">
    <property type="component" value="Unplaced"/>
</dbReference>
<dbReference type="GeneID" id="119725734"/>
<organism evidence="6 7">
    <name type="scientific">Patiria miniata</name>
    <name type="common">Bat star</name>
    <name type="synonym">Asterina miniata</name>
    <dbReference type="NCBI Taxonomy" id="46514"/>
    <lineage>
        <taxon>Eukaryota</taxon>
        <taxon>Metazoa</taxon>
        <taxon>Echinodermata</taxon>
        <taxon>Eleutherozoa</taxon>
        <taxon>Asterozoa</taxon>
        <taxon>Asteroidea</taxon>
        <taxon>Valvatacea</taxon>
        <taxon>Valvatida</taxon>
        <taxon>Asterinidae</taxon>
        <taxon>Patiria</taxon>
    </lineage>
</organism>
<dbReference type="PANTHER" id="PTHR13943">
    <property type="entry name" value="HRAS-LIKE SUPPRESSOR - RELATED"/>
    <property type="match status" value="1"/>
</dbReference>
<evidence type="ECO:0000256" key="2">
    <source>
        <dbReference type="ARBA" id="ARBA00022679"/>
    </source>
</evidence>
<dbReference type="Gene3D" id="3.90.1720.10">
    <property type="entry name" value="endopeptidase domain like (from Nostoc punctiforme)"/>
    <property type="match status" value="2"/>
</dbReference>
<proteinExistence type="inferred from homology"/>
<dbReference type="PROSITE" id="PS51934">
    <property type="entry name" value="LRAT"/>
    <property type="match status" value="2"/>
</dbReference>
<dbReference type="Pfam" id="PF04970">
    <property type="entry name" value="LRAT"/>
    <property type="match status" value="2"/>
</dbReference>
<dbReference type="GO" id="GO:0016410">
    <property type="term" value="F:N-acyltransferase activity"/>
    <property type="evidence" value="ECO:0007669"/>
    <property type="project" value="TreeGrafter"/>
</dbReference>
<evidence type="ECO:0000313" key="6">
    <source>
        <dbReference type="EnsemblMetazoa" id="XP_038053216.1"/>
    </source>
</evidence>
<evidence type="ECO:0000313" key="7">
    <source>
        <dbReference type="Proteomes" id="UP000887568"/>
    </source>
</evidence>
<feature type="domain" description="LRAT" evidence="5">
    <location>
        <begin position="227"/>
        <end position="351"/>
    </location>
</feature>
<dbReference type="EnsemblMetazoa" id="XM_038197288.1">
    <property type="protein sequence ID" value="XP_038053216.1"/>
    <property type="gene ID" value="LOC119725734"/>
</dbReference>
<dbReference type="OrthoDB" id="421951at2759"/>
<dbReference type="GO" id="GO:0070292">
    <property type="term" value="P:N-acylphosphatidylethanolamine metabolic process"/>
    <property type="evidence" value="ECO:0007669"/>
    <property type="project" value="TreeGrafter"/>
</dbReference>
<keyword evidence="7" id="KW-1185">Reference proteome</keyword>
<evidence type="ECO:0000256" key="3">
    <source>
        <dbReference type="ARBA" id="ARBA00022801"/>
    </source>
</evidence>
<dbReference type="RefSeq" id="XP_038053216.1">
    <property type="nucleotide sequence ID" value="XM_038197288.1"/>
</dbReference>
<keyword evidence="2" id="KW-0808">Transferase</keyword>
<reference evidence="6" key="1">
    <citation type="submission" date="2022-11" db="UniProtKB">
        <authorList>
            <consortium name="EnsemblMetazoa"/>
        </authorList>
    </citation>
    <scope>IDENTIFICATION</scope>
</reference>
<dbReference type="InterPro" id="IPR007053">
    <property type="entry name" value="LRAT_dom"/>
</dbReference>